<feature type="domain" description="DUF4097" evidence="1">
    <location>
        <begin position="33"/>
        <end position="260"/>
    </location>
</feature>
<protein>
    <recommendedName>
        <fullName evidence="1">DUF4097 domain-containing protein</fullName>
    </recommendedName>
</protein>
<proteinExistence type="predicted"/>
<dbReference type="OrthoDB" id="3232569at2"/>
<evidence type="ECO:0000313" key="2">
    <source>
        <dbReference type="EMBL" id="RCK58618.1"/>
    </source>
</evidence>
<dbReference type="InterPro" id="IPR025164">
    <property type="entry name" value="Toastrack_DUF4097"/>
</dbReference>
<evidence type="ECO:0000313" key="3">
    <source>
        <dbReference type="Proteomes" id="UP000253508"/>
    </source>
</evidence>
<accession>A0A367XYD5</accession>
<dbReference type="Gene3D" id="2.160.20.120">
    <property type="match status" value="1"/>
</dbReference>
<sequence length="284" mass="29862">MASEKWIIHPGETRVIDVDGITRLKAGLVGGQIDIVGHDEDHVRVEVHSVAVKELRIEVDGTELEIDHPQVRWDNFIKTFVNVGSSGPRAEISVAVPRRVALSLGVVSASALVAGLSEDATINTVSGDVLVDGLIGDLNTHAVSGDVQVRGLDGDFSSDIVSGDIAVAGRVHRTDINTVTGSVVIDAEGPLQQAGVNAVSGSVTLRIDDEYPARYNVHTLSGRVQVDGVSRSKNYDGHAGALSGMFAEVRANTVSGDITVLRRGGVAPQAEVDAEVEWPNGGEE</sequence>
<dbReference type="Proteomes" id="UP000253508">
    <property type="component" value="Unassembled WGS sequence"/>
</dbReference>
<organism evidence="2 3">
    <name type="scientific">Microbacterium sorbitolivorans</name>
    <dbReference type="NCBI Taxonomy" id="1867410"/>
    <lineage>
        <taxon>Bacteria</taxon>
        <taxon>Bacillati</taxon>
        <taxon>Actinomycetota</taxon>
        <taxon>Actinomycetes</taxon>
        <taxon>Micrococcales</taxon>
        <taxon>Microbacteriaceae</taxon>
        <taxon>Microbacterium</taxon>
    </lineage>
</organism>
<reference evidence="2 3" key="1">
    <citation type="submission" date="2018-07" db="EMBL/GenBank/DDBJ databases">
        <title>Microbacterium endoborsara sp. nov., a novel actinobacterium isolated from Borszczowia aralocaspica.</title>
        <authorList>
            <person name="An D."/>
        </authorList>
    </citation>
    <scope>NUCLEOTIDE SEQUENCE [LARGE SCALE GENOMIC DNA]</scope>
    <source>
        <strain evidence="2 3">C1.15228</strain>
    </source>
</reference>
<dbReference type="Pfam" id="PF13349">
    <property type="entry name" value="DUF4097"/>
    <property type="match status" value="1"/>
</dbReference>
<gene>
    <name evidence="2" type="ORF">DTO57_10710</name>
</gene>
<keyword evidence="3" id="KW-1185">Reference proteome</keyword>
<evidence type="ECO:0000259" key="1">
    <source>
        <dbReference type="Pfam" id="PF13349"/>
    </source>
</evidence>
<dbReference type="EMBL" id="QORO01000003">
    <property type="protein sequence ID" value="RCK58618.1"/>
    <property type="molecule type" value="Genomic_DNA"/>
</dbReference>
<name>A0A367XYD5_9MICO</name>
<comment type="caution">
    <text evidence="2">The sequence shown here is derived from an EMBL/GenBank/DDBJ whole genome shotgun (WGS) entry which is preliminary data.</text>
</comment>
<dbReference type="RefSeq" id="WP_114118371.1">
    <property type="nucleotide sequence ID" value="NZ_BMHU01000002.1"/>
</dbReference>
<dbReference type="AlphaFoldDB" id="A0A367XYD5"/>